<keyword evidence="1" id="KW-1133">Transmembrane helix</keyword>
<evidence type="ECO:0000256" key="1">
    <source>
        <dbReference type="SAM" id="Phobius"/>
    </source>
</evidence>
<feature type="transmembrane region" description="Helical" evidence="1">
    <location>
        <begin position="56"/>
        <end position="78"/>
    </location>
</feature>
<feature type="transmembrane region" description="Helical" evidence="1">
    <location>
        <begin position="28"/>
        <end position="50"/>
    </location>
</feature>
<accession>A0A174WFU9</accession>
<dbReference type="EMBL" id="WCZV01000015">
    <property type="protein sequence ID" value="KAB6699181.1"/>
    <property type="molecule type" value="Genomic_DNA"/>
</dbReference>
<evidence type="ECO:0000313" key="5">
    <source>
        <dbReference type="Proteomes" id="UP000433382"/>
    </source>
</evidence>
<dbReference type="Proteomes" id="UP000437380">
    <property type="component" value="Unassembled WGS sequence"/>
</dbReference>
<feature type="transmembrane region" description="Helical" evidence="1">
    <location>
        <begin position="158"/>
        <end position="178"/>
    </location>
</feature>
<feature type="transmembrane region" description="Helical" evidence="1">
    <location>
        <begin position="116"/>
        <end position="138"/>
    </location>
</feature>
<reference evidence="5 6" key="1">
    <citation type="journal article" date="2019" name="Nat. Med.">
        <title>A library of human gut bacterial isolates paired with longitudinal multiomics data enables mechanistic microbiome research.</title>
        <authorList>
            <person name="Poyet M."/>
            <person name="Groussin M."/>
            <person name="Gibbons S.M."/>
            <person name="Avila-Pacheco J."/>
            <person name="Jiang X."/>
            <person name="Kearney S.M."/>
            <person name="Perrotta A.R."/>
            <person name="Berdy B."/>
            <person name="Zhao S."/>
            <person name="Lieberman T.D."/>
            <person name="Swanson P.K."/>
            <person name="Smith M."/>
            <person name="Roesemann S."/>
            <person name="Alexander J.E."/>
            <person name="Rich S.A."/>
            <person name="Livny J."/>
            <person name="Vlamakis H."/>
            <person name="Clish C."/>
            <person name="Bullock K."/>
            <person name="Deik A."/>
            <person name="Scott J."/>
            <person name="Pierce K.A."/>
            <person name="Xavier R.J."/>
            <person name="Alm E.J."/>
        </authorList>
    </citation>
    <scope>NUCLEOTIDE SEQUENCE [LARGE SCALE GENOMIC DNA]</scope>
    <source>
        <strain evidence="2 5">BIOML-A73</strain>
        <strain evidence="4 6">BIOML-A82</strain>
        <strain evidence="3 7">BIOML-A85</strain>
    </source>
</reference>
<feature type="transmembrane region" description="Helical" evidence="1">
    <location>
        <begin position="85"/>
        <end position="104"/>
    </location>
</feature>
<evidence type="ECO:0000313" key="3">
    <source>
        <dbReference type="EMBL" id="KAB6693167.1"/>
    </source>
</evidence>
<evidence type="ECO:0000313" key="7">
    <source>
        <dbReference type="Proteomes" id="UP000470777"/>
    </source>
</evidence>
<evidence type="ECO:0000313" key="6">
    <source>
        <dbReference type="Proteomes" id="UP000437380"/>
    </source>
</evidence>
<gene>
    <name evidence="2" type="ORF">GAY01_20260</name>
    <name evidence="4" type="ORF">GAY17_12105</name>
    <name evidence="3" type="ORF">GAZ92_10565</name>
</gene>
<protein>
    <submittedName>
        <fullName evidence="3">Uncharacterized protein</fullName>
    </submittedName>
</protein>
<keyword evidence="1" id="KW-0472">Membrane</keyword>
<comment type="caution">
    <text evidence="3">The sequence shown here is derived from an EMBL/GenBank/DDBJ whole genome shotgun (WGS) entry which is preliminary data.</text>
</comment>
<proteinExistence type="predicted"/>
<dbReference type="Proteomes" id="UP000470777">
    <property type="component" value="Unassembled WGS sequence"/>
</dbReference>
<evidence type="ECO:0000313" key="2">
    <source>
        <dbReference type="EMBL" id="KAB3563693.1"/>
    </source>
</evidence>
<dbReference type="AlphaFoldDB" id="A0A174WFU9"/>
<dbReference type="Proteomes" id="UP000433382">
    <property type="component" value="Unassembled WGS sequence"/>
</dbReference>
<evidence type="ECO:0000313" key="4">
    <source>
        <dbReference type="EMBL" id="KAB6699181.1"/>
    </source>
</evidence>
<sequence length="189" mass="21613">MNEISTALKTLTDRITVKLEIGEKHFNVFLCIALCALVIYPLLFTAVVHFRTLPLGIQLLIVTGISVAYSVVLVPLSAFWVSKEWICYAPVGILSCMSGIYWVFACPLSGVDPNFIIFWRVMIILLPPMLLLGIAINLWELRHVKTGNRQSNSLRRQLFIIFFFIIVFTTYFLISNFFRSAVFTYTYIS</sequence>
<organism evidence="3 7">
    <name type="scientific">Phocaeicola vulgatus</name>
    <name type="common">Bacteroides vulgatus</name>
    <dbReference type="NCBI Taxonomy" id="821"/>
    <lineage>
        <taxon>Bacteria</taxon>
        <taxon>Pseudomonadati</taxon>
        <taxon>Bacteroidota</taxon>
        <taxon>Bacteroidia</taxon>
        <taxon>Bacteroidales</taxon>
        <taxon>Bacteroidaceae</taxon>
        <taxon>Phocaeicola</taxon>
    </lineage>
</organism>
<dbReference type="EMBL" id="WCZY01000013">
    <property type="protein sequence ID" value="KAB6693167.1"/>
    <property type="molecule type" value="Genomic_DNA"/>
</dbReference>
<name>A0A174WFU9_PHOVU</name>
<keyword evidence="1" id="KW-0812">Transmembrane</keyword>
<dbReference type="EMBL" id="WCZM01000040">
    <property type="protein sequence ID" value="KAB3563693.1"/>
    <property type="molecule type" value="Genomic_DNA"/>
</dbReference>